<evidence type="ECO:0000256" key="1">
    <source>
        <dbReference type="SAM" id="MobiDB-lite"/>
    </source>
</evidence>
<dbReference type="GeneID" id="90644954"/>
<dbReference type="Proteomes" id="UP001302367">
    <property type="component" value="Chromosome 10"/>
</dbReference>
<sequence>MDLYPDRESCKTVENYKSIIPHDGSIVETLGLYEKLWAAGPACEAIAEGQFSQGNRSGNSVPMMDTSADSISNGVSVTSPQLSSLMPPQPIVTMPGSSTVLSKAQVPDGVEVSDDLRFEELVPGRTNDV</sequence>
<gene>
    <name evidence="2" type="ORF">RHO25_013200</name>
</gene>
<evidence type="ECO:0000313" key="3">
    <source>
        <dbReference type="Proteomes" id="UP001302367"/>
    </source>
</evidence>
<feature type="region of interest" description="Disordered" evidence="1">
    <location>
        <begin position="52"/>
        <end position="96"/>
    </location>
</feature>
<evidence type="ECO:0000313" key="2">
    <source>
        <dbReference type="EMBL" id="WPB08534.1"/>
    </source>
</evidence>
<dbReference type="RefSeq" id="XP_065459754.1">
    <property type="nucleotide sequence ID" value="XM_065603682.1"/>
</dbReference>
<proteinExistence type="predicted"/>
<name>A0ABZ0P9J4_CERBT</name>
<keyword evidence="3" id="KW-1185">Reference proteome</keyword>
<protein>
    <submittedName>
        <fullName evidence="2">Uncharacterized protein</fullName>
    </submittedName>
</protein>
<organism evidence="2 3">
    <name type="scientific">Cercospora beticola</name>
    <name type="common">Sugarbeet leaf spot fungus</name>
    <dbReference type="NCBI Taxonomy" id="122368"/>
    <lineage>
        <taxon>Eukaryota</taxon>
        <taxon>Fungi</taxon>
        <taxon>Dikarya</taxon>
        <taxon>Ascomycota</taxon>
        <taxon>Pezizomycotina</taxon>
        <taxon>Dothideomycetes</taxon>
        <taxon>Dothideomycetidae</taxon>
        <taxon>Mycosphaerellales</taxon>
        <taxon>Mycosphaerellaceae</taxon>
        <taxon>Cercospora</taxon>
    </lineage>
</organism>
<feature type="compositionally biased region" description="Polar residues" evidence="1">
    <location>
        <begin position="67"/>
        <end position="78"/>
    </location>
</feature>
<dbReference type="EMBL" id="CP134193">
    <property type="protein sequence ID" value="WPB08534.1"/>
    <property type="molecule type" value="Genomic_DNA"/>
</dbReference>
<reference evidence="2 3" key="1">
    <citation type="submission" date="2023-09" db="EMBL/GenBank/DDBJ databases">
        <title>Complete-Gapless Cercospora beticola genome.</title>
        <authorList>
            <person name="Wyatt N.A."/>
            <person name="Spanner R.E."/>
            <person name="Bolton M.D."/>
        </authorList>
    </citation>
    <scope>NUCLEOTIDE SEQUENCE [LARGE SCALE GENOMIC DNA]</scope>
    <source>
        <strain evidence="2">Cb09-40</strain>
    </source>
</reference>
<accession>A0ABZ0P9J4</accession>